<dbReference type="EMBL" id="JAGUCO010000023">
    <property type="protein sequence ID" value="MBS2100416.1"/>
    <property type="molecule type" value="Genomic_DNA"/>
</dbReference>
<evidence type="ECO:0000313" key="2">
    <source>
        <dbReference type="Proteomes" id="UP000708576"/>
    </source>
</evidence>
<organism evidence="1 2">
    <name type="scientific">Carboxylicivirga linearis</name>
    <dbReference type="NCBI Taxonomy" id="1628157"/>
    <lineage>
        <taxon>Bacteria</taxon>
        <taxon>Pseudomonadati</taxon>
        <taxon>Bacteroidota</taxon>
        <taxon>Bacteroidia</taxon>
        <taxon>Marinilabiliales</taxon>
        <taxon>Marinilabiliaceae</taxon>
        <taxon>Carboxylicivirga</taxon>
    </lineage>
</organism>
<comment type="caution">
    <text evidence="1">The sequence shown here is derived from an EMBL/GenBank/DDBJ whole genome shotgun (WGS) entry which is preliminary data.</text>
</comment>
<protein>
    <submittedName>
        <fullName evidence="1">Uncharacterized protein</fullName>
    </submittedName>
</protein>
<proteinExistence type="predicted"/>
<reference evidence="1 2" key="1">
    <citation type="journal article" date="2015" name="Int. J. Syst. Evol. Microbiol.">
        <title>Carboxylicivirga linearis sp. nov., isolated from a sea cucumber culture pond.</title>
        <authorList>
            <person name="Wang F.Q."/>
            <person name="Zhou Y.X."/>
            <person name="Lin X.Z."/>
            <person name="Chen G.J."/>
            <person name="Du Z.J."/>
        </authorList>
    </citation>
    <scope>NUCLEOTIDE SEQUENCE [LARGE SCALE GENOMIC DNA]</scope>
    <source>
        <strain evidence="1 2">FB218</strain>
    </source>
</reference>
<dbReference type="Proteomes" id="UP000708576">
    <property type="component" value="Unassembled WGS sequence"/>
</dbReference>
<evidence type="ECO:0000313" key="1">
    <source>
        <dbReference type="EMBL" id="MBS2100416.1"/>
    </source>
</evidence>
<sequence>MKKTKCYVLMVSRTFPMVHPKAEQETGFVEAIENGSKIHTIRGDFEKWLDIADEVNDGKSYISLRYWSKSPYNNKRDGSKQVEFKRLHKIHVQPVFMTRHWLFEVTLNNQYIYHPEIETLAKNDGLSYDDFDNWMFPPRSKHDEFSGAVIHFTDFKY</sequence>
<dbReference type="RefSeq" id="WP_212218210.1">
    <property type="nucleotide sequence ID" value="NZ_JAGUCO010000023.1"/>
</dbReference>
<accession>A0ABS5JZW1</accession>
<keyword evidence="2" id="KW-1185">Reference proteome</keyword>
<name>A0ABS5JZW1_9BACT</name>
<gene>
    <name evidence="1" type="ORF">KEM10_19175</name>
</gene>